<reference evidence="2" key="3">
    <citation type="submission" date="2023-05" db="EMBL/GenBank/DDBJ databases">
        <authorList>
            <person name="Smith C.H."/>
        </authorList>
    </citation>
    <scope>NUCLEOTIDE SEQUENCE</scope>
    <source>
        <strain evidence="2">CHS0354</strain>
        <tissue evidence="2">Mantle</tissue>
    </source>
</reference>
<keyword evidence="3" id="KW-1185">Reference proteome</keyword>
<dbReference type="EMBL" id="JAEAOA010001908">
    <property type="protein sequence ID" value="KAK3610055.1"/>
    <property type="molecule type" value="Genomic_DNA"/>
</dbReference>
<evidence type="ECO:0000313" key="2">
    <source>
        <dbReference type="EMBL" id="KAK3610055.1"/>
    </source>
</evidence>
<keyword evidence="1" id="KW-1133">Transmembrane helix</keyword>
<evidence type="ECO:0008006" key="4">
    <source>
        <dbReference type="Google" id="ProtNLM"/>
    </source>
</evidence>
<keyword evidence="1" id="KW-0472">Membrane</keyword>
<accession>A0AAE0TGP9</accession>
<dbReference type="Proteomes" id="UP001195483">
    <property type="component" value="Unassembled WGS sequence"/>
</dbReference>
<protein>
    <recommendedName>
        <fullName evidence="4">Transmembrane protein</fullName>
    </recommendedName>
</protein>
<feature type="transmembrane region" description="Helical" evidence="1">
    <location>
        <begin position="33"/>
        <end position="59"/>
    </location>
</feature>
<comment type="caution">
    <text evidence="2">The sequence shown here is derived from an EMBL/GenBank/DDBJ whole genome shotgun (WGS) entry which is preliminary data.</text>
</comment>
<keyword evidence="1" id="KW-0812">Transmembrane</keyword>
<dbReference type="AlphaFoldDB" id="A0AAE0TGP9"/>
<name>A0AAE0TGP9_9BIVA</name>
<sequence>MKTMVTSPKAEIRKIEELVAMEIKMELVRDKNWTIRFLTIYSVAFIVTLTTAITLIFFLCNNTSETSSMKTALVTFKDKTGKNLTEKVAISFDDTKNDISGYDRAIFDFEKRFLVYKVERMPKPVCFLASLRTSDIVALDNIMAFASANMEKQDSSKMKLLSDFNDTDIDVPRKDFLSELSKELCSDTDLVWMVLN</sequence>
<gene>
    <name evidence="2" type="ORF">CHS0354_032140</name>
</gene>
<organism evidence="2 3">
    <name type="scientific">Potamilus streckersoni</name>
    <dbReference type="NCBI Taxonomy" id="2493646"/>
    <lineage>
        <taxon>Eukaryota</taxon>
        <taxon>Metazoa</taxon>
        <taxon>Spiralia</taxon>
        <taxon>Lophotrochozoa</taxon>
        <taxon>Mollusca</taxon>
        <taxon>Bivalvia</taxon>
        <taxon>Autobranchia</taxon>
        <taxon>Heteroconchia</taxon>
        <taxon>Palaeoheterodonta</taxon>
        <taxon>Unionida</taxon>
        <taxon>Unionoidea</taxon>
        <taxon>Unionidae</taxon>
        <taxon>Ambleminae</taxon>
        <taxon>Lampsilini</taxon>
        <taxon>Potamilus</taxon>
    </lineage>
</organism>
<evidence type="ECO:0000313" key="3">
    <source>
        <dbReference type="Proteomes" id="UP001195483"/>
    </source>
</evidence>
<reference evidence="2" key="1">
    <citation type="journal article" date="2021" name="Genome Biol. Evol.">
        <title>A High-Quality Reference Genome for a Parasitic Bivalve with Doubly Uniparental Inheritance (Bivalvia: Unionida).</title>
        <authorList>
            <person name="Smith C.H."/>
        </authorList>
    </citation>
    <scope>NUCLEOTIDE SEQUENCE</scope>
    <source>
        <strain evidence="2">CHS0354</strain>
    </source>
</reference>
<proteinExistence type="predicted"/>
<evidence type="ECO:0000256" key="1">
    <source>
        <dbReference type="SAM" id="Phobius"/>
    </source>
</evidence>
<reference evidence="2" key="2">
    <citation type="journal article" date="2021" name="Genome Biol. Evol.">
        <title>Developing a high-quality reference genome for a parasitic bivalve with doubly uniparental inheritance (Bivalvia: Unionida).</title>
        <authorList>
            <person name="Smith C.H."/>
        </authorList>
    </citation>
    <scope>NUCLEOTIDE SEQUENCE</scope>
    <source>
        <strain evidence="2">CHS0354</strain>
        <tissue evidence="2">Mantle</tissue>
    </source>
</reference>